<dbReference type="EMBL" id="JAEKJY010000003">
    <property type="protein sequence ID" value="MBN8235946.1"/>
    <property type="molecule type" value="Genomic_DNA"/>
</dbReference>
<gene>
    <name evidence="2" type="ORF">JF544_11835</name>
</gene>
<evidence type="ECO:0000313" key="3">
    <source>
        <dbReference type="Proteomes" id="UP000663970"/>
    </source>
</evidence>
<proteinExistence type="predicted"/>
<dbReference type="PROSITE" id="PS51746">
    <property type="entry name" value="PPM_2"/>
    <property type="match status" value="1"/>
</dbReference>
<feature type="domain" description="PPM-type phosphatase" evidence="1">
    <location>
        <begin position="2"/>
        <end position="269"/>
    </location>
</feature>
<name>A0ABS3DX93_9BACI</name>
<dbReference type="Gene3D" id="3.60.40.10">
    <property type="entry name" value="PPM-type phosphatase domain"/>
    <property type="match status" value="1"/>
</dbReference>
<comment type="caution">
    <text evidence="2">The sequence shown here is derived from an EMBL/GenBank/DDBJ whole genome shotgun (WGS) entry which is preliminary data.</text>
</comment>
<dbReference type="Proteomes" id="UP000663970">
    <property type="component" value="Unassembled WGS sequence"/>
</dbReference>
<organism evidence="2 3">
    <name type="scientific">Halobacillus kuroshimensis</name>
    <dbReference type="NCBI Taxonomy" id="302481"/>
    <lineage>
        <taxon>Bacteria</taxon>
        <taxon>Bacillati</taxon>
        <taxon>Bacillota</taxon>
        <taxon>Bacilli</taxon>
        <taxon>Bacillales</taxon>
        <taxon>Bacillaceae</taxon>
        <taxon>Halobacillus</taxon>
    </lineage>
</organism>
<sequence>MKYQVEVVQLKSPAKKESEDAYVLHEGAGVYGVFDGATPLVSFEDQDGHNGAYLAAHRFREHMQNMDGVDSLIRTVEEANIDLFEEMVSAGVDTSKGEERWSTCVAAIKLEHRHFHYAHLGDCMIMAGDKKGAVHVLTTDTVAGISARAKMKREKDREKGLQVKEEPYYDVLLHKLQYNRRLANIPGGYTVANGMPEVMTHLDSGSYPVEELEDLWLVSDGLFHPELSLEETCRRMKQEGIRSYISDLTSYLEKHRLPIDDRTVIHLRFS</sequence>
<reference evidence="2 3" key="1">
    <citation type="submission" date="2020-12" db="EMBL/GenBank/DDBJ databases">
        <title>Oil enriched cultivation method for isolating marine PHA-producing bacteria.</title>
        <authorList>
            <person name="Zheng W."/>
            <person name="Yu S."/>
            <person name="Huang Y."/>
        </authorList>
    </citation>
    <scope>NUCLEOTIDE SEQUENCE [LARGE SCALE GENOMIC DNA]</scope>
    <source>
        <strain evidence="2 3">SY-2-6</strain>
    </source>
</reference>
<evidence type="ECO:0000313" key="2">
    <source>
        <dbReference type="EMBL" id="MBN8235946.1"/>
    </source>
</evidence>
<dbReference type="RefSeq" id="WP_206934150.1">
    <property type="nucleotide sequence ID" value="NZ_JAEKJY010000003.1"/>
</dbReference>
<dbReference type="Pfam" id="PF13672">
    <property type="entry name" value="PP2C_2"/>
    <property type="match status" value="1"/>
</dbReference>
<dbReference type="InterPro" id="IPR036457">
    <property type="entry name" value="PPM-type-like_dom_sf"/>
</dbReference>
<evidence type="ECO:0000259" key="1">
    <source>
        <dbReference type="PROSITE" id="PS51746"/>
    </source>
</evidence>
<protein>
    <submittedName>
        <fullName evidence="2">Protein phosphatase 2C domain-containing protein</fullName>
    </submittedName>
</protein>
<keyword evidence="3" id="KW-1185">Reference proteome</keyword>
<dbReference type="InterPro" id="IPR001932">
    <property type="entry name" value="PPM-type_phosphatase-like_dom"/>
</dbReference>
<dbReference type="SUPFAM" id="SSF81606">
    <property type="entry name" value="PP2C-like"/>
    <property type="match status" value="1"/>
</dbReference>
<accession>A0ABS3DX93</accession>